<keyword evidence="1" id="KW-1185">Reference proteome</keyword>
<sequence length="180" mass="20326">MKTLCVIHQKSTIFDDRKQTVPWREFFRNGISLLGSKCKGSRDRNGTAGRICDCRIVNFSGKLIRKATAEIPDRLGNIFYCKGVYRNHKWNLTSYFILPHGQERAALDSAHGGQFLAWQIAEQVCFPQGSFLPQGVTQDHAVCSTHGLTEIFLPQEHFRSKVSVHALQGPSKLKNNNIEP</sequence>
<dbReference type="WBParaSite" id="nRc.2.0.1.t26182-RA">
    <property type="protein sequence ID" value="nRc.2.0.1.t26182-RA"/>
    <property type="gene ID" value="nRc.2.0.1.g26182"/>
</dbReference>
<evidence type="ECO:0000313" key="1">
    <source>
        <dbReference type="Proteomes" id="UP000887565"/>
    </source>
</evidence>
<evidence type="ECO:0000313" key="2">
    <source>
        <dbReference type="WBParaSite" id="nRc.2.0.1.t26182-RA"/>
    </source>
</evidence>
<reference evidence="2" key="1">
    <citation type="submission" date="2022-11" db="UniProtKB">
        <authorList>
            <consortium name="WormBaseParasite"/>
        </authorList>
    </citation>
    <scope>IDENTIFICATION</scope>
</reference>
<name>A0A915JJC5_ROMCU</name>
<proteinExistence type="predicted"/>
<organism evidence="1 2">
    <name type="scientific">Romanomermis culicivorax</name>
    <name type="common">Nematode worm</name>
    <dbReference type="NCBI Taxonomy" id="13658"/>
    <lineage>
        <taxon>Eukaryota</taxon>
        <taxon>Metazoa</taxon>
        <taxon>Ecdysozoa</taxon>
        <taxon>Nematoda</taxon>
        <taxon>Enoplea</taxon>
        <taxon>Dorylaimia</taxon>
        <taxon>Mermithida</taxon>
        <taxon>Mermithoidea</taxon>
        <taxon>Mermithidae</taxon>
        <taxon>Romanomermis</taxon>
    </lineage>
</organism>
<dbReference type="Proteomes" id="UP000887565">
    <property type="component" value="Unplaced"/>
</dbReference>
<dbReference type="AlphaFoldDB" id="A0A915JJC5"/>
<protein>
    <submittedName>
        <fullName evidence="2">Uncharacterized protein</fullName>
    </submittedName>
</protein>
<accession>A0A915JJC5</accession>